<feature type="domain" description="Cupin type-2" evidence="1">
    <location>
        <begin position="60"/>
        <end position="129"/>
    </location>
</feature>
<dbReference type="InterPro" id="IPR052044">
    <property type="entry name" value="PKS_Associated_Protein"/>
</dbReference>
<dbReference type="OrthoDB" id="9814553at2"/>
<evidence type="ECO:0000259" key="1">
    <source>
        <dbReference type="Pfam" id="PF07883"/>
    </source>
</evidence>
<dbReference type="EMBL" id="ADLN01000096">
    <property type="protein sequence ID" value="EHI58500.1"/>
    <property type="molecule type" value="Genomic_DNA"/>
</dbReference>
<dbReference type="PANTHER" id="PTHR36114:SF1">
    <property type="entry name" value="16.7 KDA PROTEIN IN WHIE LOCUS"/>
    <property type="match status" value="1"/>
</dbReference>
<dbReference type="InterPro" id="IPR013096">
    <property type="entry name" value="Cupin_2"/>
</dbReference>
<dbReference type="Gene3D" id="2.60.120.10">
    <property type="entry name" value="Jelly Rolls"/>
    <property type="match status" value="2"/>
</dbReference>
<dbReference type="RefSeq" id="WP_006781449.1">
    <property type="nucleotide sequence ID" value="NZ_CP040506.1"/>
</dbReference>
<dbReference type="InterPro" id="IPR014710">
    <property type="entry name" value="RmlC-like_jellyroll"/>
</dbReference>
<dbReference type="PATRIC" id="fig|742737.3.peg.3439"/>
<dbReference type="AlphaFoldDB" id="G5IIY6"/>
<name>G5IIY6_9FIRM</name>
<dbReference type="Pfam" id="PF07883">
    <property type="entry name" value="Cupin_2"/>
    <property type="match status" value="1"/>
</dbReference>
<dbReference type="InterPro" id="IPR011051">
    <property type="entry name" value="RmlC_Cupin_sf"/>
</dbReference>
<keyword evidence="3" id="KW-1185">Reference proteome</keyword>
<evidence type="ECO:0000313" key="2">
    <source>
        <dbReference type="EMBL" id="EHI58500.1"/>
    </source>
</evidence>
<proteinExistence type="predicted"/>
<dbReference type="PANTHER" id="PTHR36114">
    <property type="entry name" value="16.7 KDA PROTEIN IN WHIE LOCUS"/>
    <property type="match status" value="1"/>
</dbReference>
<accession>G5IIY6</accession>
<comment type="caution">
    <text evidence="2">The sequence shown here is derived from an EMBL/GenBank/DDBJ whole genome shotgun (WGS) entry which is preliminary data.</text>
</comment>
<reference evidence="2 3" key="1">
    <citation type="submission" date="2011-08" db="EMBL/GenBank/DDBJ databases">
        <title>The Genome Sequence of Clostridium hathewayi WAL-18680.</title>
        <authorList>
            <consortium name="The Broad Institute Genome Sequencing Platform"/>
            <person name="Earl A."/>
            <person name="Ward D."/>
            <person name="Feldgarden M."/>
            <person name="Gevers D."/>
            <person name="Finegold S.M."/>
            <person name="Summanen P.H."/>
            <person name="Molitoris D.R."/>
            <person name="Song M."/>
            <person name="Daigneault M."/>
            <person name="Allen-Vercoe E."/>
            <person name="Young S.K."/>
            <person name="Zeng Q."/>
            <person name="Gargeya S."/>
            <person name="Fitzgerald M."/>
            <person name="Haas B."/>
            <person name="Abouelleil A."/>
            <person name="Alvarado L."/>
            <person name="Arachchi H.M."/>
            <person name="Berlin A."/>
            <person name="Brown A."/>
            <person name="Chapman S.B."/>
            <person name="Chen Z."/>
            <person name="Dunbar C."/>
            <person name="Freedman E."/>
            <person name="Gearin G."/>
            <person name="Gellesch M."/>
            <person name="Goldberg J."/>
            <person name="Griggs A."/>
            <person name="Gujja S."/>
            <person name="Heiman D."/>
            <person name="Howarth C."/>
            <person name="Larson L."/>
            <person name="Lui A."/>
            <person name="MacDonald P.J.P."/>
            <person name="Montmayeur A."/>
            <person name="Murphy C."/>
            <person name="Neiman D."/>
            <person name="Pearson M."/>
            <person name="Priest M."/>
            <person name="Roberts A."/>
            <person name="Saif S."/>
            <person name="Shea T."/>
            <person name="Shenoy N."/>
            <person name="Sisk P."/>
            <person name="Stolte C."/>
            <person name="Sykes S."/>
            <person name="Wortman J."/>
            <person name="Nusbaum C."/>
            <person name="Birren B."/>
        </authorList>
    </citation>
    <scope>NUCLEOTIDE SEQUENCE [LARGE SCALE GENOMIC DNA]</scope>
    <source>
        <strain evidence="2 3">WAL-18680</strain>
    </source>
</reference>
<organism evidence="2 3">
    <name type="scientific">Hungatella hathewayi WAL-18680</name>
    <dbReference type="NCBI Taxonomy" id="742737"/>
    <lineage>
        <taxon>Bacteria</taxon>
        <taxon>Bacillati</taxon>
        <taxon>Bacillota</taxon>
        <taxon>Clostridia</taxon>
        <taxon>Lachnospirales</taxon>
        <taxon>Lachnospiraceae</taxon>
        <taxon>Hungatella</taxon>
    </lineage>
</organism>
<evidence type="ECO:0000313" key="3">
    <source>
        <dbReference type="Proteomes" id="UP000005384"/>
    </source>
</evidence>
<gene>
    <name evidence="2" type="ORF">HMPREF9473_03459</name>
</gene>
<protein>
    <recommendedName>
        <fullName evidence="1">Cupin type-2 domain-containing protein</fullName>
    </recommendedName>
</protein>
<dbReference type="HOGENOM" id="CLU_079579_0_0_9"/>
<dbReference type="SUPFAM" id="SSF51182">
    <property type="entry name" value="RmlC-like cupins"/>
    <property type="match status" value="1"/>
</dbReference>
<sequence length="305" mass="34051">MNHKAKAVFGNHPFTEEEKDTPIYMDASNIGQFIYPDFGLDYSDLNYMYLSTDSLTVCSMEIGPGGFFNPPDYHPGDEAYFVLEGVITQFNPATGQCIEVKEGEALLIPKGTLHSAYNFGEKAVKVLAVIAPKIVESQEFPTDVNGAKRIFHYNRDEVPERIGDWDEPQVYGTVDHLGVWPAPGEVLREKQLIYHITEQKKLKVIAGDTRPVLMKFAVSNDFLHMGEYIVPAGGVVARHSEILCHGSEAFLLGMEGPMTVYLTDTRETYILKHYEGLYIPAGMKYQLINYGTVGARAIFAIAKNL</sequence>
<dbReference type="Proteomes" id="UP000005384">
    <property type="component" value="Unassembled WGS sequence"/>
</dbReference>